<evidence type="ECO:0000313" key="2">
    <source>
        <dbReference type="Proteomes" id="UP001530377"/>
    </source>
</evidence>
<accession>A0ABD3RCN8</accession>
<dbReference type="InterPro" id="IPR052927">
    <property type="entry name" value="DCC_oxidoreductase"/>
</dbReference>
<dbReference type="AlphaFoldDB" id="A0ABD3RCN8"/>
<dbReference type="Proteomes" id="UP001530377">
    <property type="component" value="Unassembled WGS sequence"/>
</dbReference>
<dbReference type="PANTHER" id="PTHR33639:SF2">
    <property type="entry name" value="DUF393 DOMAIN-CONTAINING PROTEIN"/>
    <property type="match status" value="1"/>
</dbReference>
<dbReference type="PANTHER" id="PTHR33639">
    <property type="entry name" value="THIOL-DISULFIDE OXIDOREDUCTASE DCC"/>
    <property type="match status" value="1"/>
</dbReference>
<evidence type="ECO:0000313" key="1">
    <source>
        <dbReference type="EMBL" id="KAL3810753.1"/>
    </source>
</evidence>
<name>A0ABD3RCN8_9STRA</name>
<gene>
    <name evidence="1" type="ORF">ACHAXA_001153</name>
</gene>
<proteinExistence type="predicted"/>
<comment type="caution">
    <text evidence="1">The sequence shown here is derived from an EMBL/GenBank/DDBJ whole genome shotgun (WGS) entry which is preliminary data.</text>
</comment>
<sequence>MARLHRTWINFDACLRIGREMRGPLRYLALLVSLIPKFIRDSIYRLILRYRGWLFGKLAECHLWDDNWNMRFVDDANFGGRGNDADPFANPNLITALSGGDKDDNDDDWEEATQGELTLRVGDRVRVISSRPILHSHVEGYQAGDGLFRGTIGDGERMLERWSHPKNVAVRFELEGVEGIVEGGGRGNHQAHFL</sequence>
<protein>
    <submittedName>
        <fullName evidence="1">Uncharacterized protein</fullName>
    </submittedName>
</protein>
<organism evidence="1 2">
    <name type="scientific">Cyclostephanos tholiformis</name>
    <dbReference type="NCBI Taxonomy" id="382380"/>
    <lineage>
        <taxon>Eukaryota</taxon>
        <taxon>Sar</taxon>
        <taxon>Stramenopiles</taxon>
        <taxon>Ochrophyta</taxon>
        <taxon>Bacillariophyta</taxon>
        <taxon>Coscinodiscophyceae</taxon>
        <taxon>Thalassiosirophycidae</taxon>
        <taxon>Stephanodiscales</taxon>
        <taxon>Stephanodiscaceae</taxon>
        <taxon>Cyclostephanos</taxon>
    </lineage>
</organism>
<dbReference type="EMBL" id="JALLPB020000306">
    <property type="protein sequence ID" value="KAL3810753.1"/>
    <property type="molecule type" value="Genomic_DNA"/>
</dbReference>
<keyword evidence="2" id="KW-1185">Reference proteome</keyword>
<reference evidence="1 2" key="1">
    <citation type="submission" date="2024-10" db="EMBL/GenBank/DDBJ databases">
        <title>Updated reference genomes for cyclostephanoid diatoms.</title>
        <authorList>
            <person name="Roberts W.R."/>
            <person name="Alverson A.J."/>
        </authorList>
    </citation>
    <scope>NUCLEOTIDE SEQUENCE [LARGE SCALE GENOMIC DNA]</scope>
    <source>
        <strain evidence="1 2">AJA228-03</strain>
    </source>
</reference>